<dbReference type="PANTHER" id="PTHR34139">
    <property type="entry name" value="UPF0331 PROTEIN MJ0127"/>
    <property type="match status" value="1"/>
</dbReference>
<reference evidence="6 7" key="1">
    <citation type="submission" date="2018-03" db="EMBL/GenBank/DDBJ databases">
        <title>Genomic Encyclopedia of Archaeal and Bacterial Type Strains, Phase II (KMG-II): from individual species to whole genera.</title>
        <authorList>
            <person name="Goeker M."/>
        </authorList>
    </citation>
    <scope>NUCLEOTIDE SEQUENCE [LARGE SCALE GENOMIC DNA]</scope>
    <source>
        <strain evidence="6 7">DSM 28354</strain>
    </source>
</reference>
<keyword evidence="4" id="KW-0547">Nucleotide-binding</keyword>
<sequence>MYQTNITIRRAVERELEIIGEAMSRILKNDNTVSITNARCIVDLRNRVIHAYDAVDDVLVWSVVIKNLPVLKTEIDQLIY</sequence>
<name>A0A2T0SCI9_9BACT</name>
<keyword evidence="7" id="KW-1185">Reference proteome</keyword>
<gene>
    <name evidence="6" type="ORF">CLV58_12354</name>
</gene>
<dbReference type="InterPro" id="IPR008201">
    <property type="entry name" value="HepT-like"/>
</dbReference>
<dbReference type="RefSeq" id="WP_245882413.1">
    <property type="nucleotide sequence ID" value="NZ_PVTE01000023.1"/>
</dbReference>
<evidence type="ECO:0000313" key="7">
    <source>
        <dbReference type="Proteomes" id="UP000238375"/>
    </source>
</evidence>
<keyword evidence="5" id="KW-0378">Hydrolase</keyword>
<evidence type="ECO:0000256" key="4">
    <source>
        <dbReference type="ARBA" id="ARBA00022741"/>
    </source>
</evidence>
<proteinExistence type="predicted"/>
<dbReference type="GO" id="GO:0004540">
    <property type="term" value="F:RNA nuclease activity"/>
    <property type="evidence" value="ECO:0007669"/>
    <property type="project" value="InterPro"/>
</dbReference>
<comment type="caution">
    <text evidence="6">The sequence shown here is derived from an EMBL/GenBank/DDBJ whole genome shotgun (WGS) entry which is preliminary data.</text>
</comment>
<protein>
    <submittedName>
        <fullName evidence="6">Uncharacterized protein DUF86</fullName>
    </submittedName>
</protein>
<organism evidence="6 7">
    <name type="scientific">Spirosoma oryzae</name>
    <dbReference type="NCBI Taxonomy" id="1469603"/>
    <lineage>
        <taxon>Bacteria</taxon>
        <taxon>Pseudomonadati</taxon>
        <taxon>Bacteroidota</taxon>
        <taxon>Cytophagia</taxon>
        <taxon>Cytophagales</taxon>
        <taxon>Cytophagaceae</taxon>
        <taxon>Spirosoma</taxon>
    </lineage>
</organism>
<dbReference type="PANTHER" id="PTHR34139:SF1">
    <property type="entry name" value="RNASE MJ1380-RELATED"/>
    <property type="match status" value="1"/>
</dbReference>
<dbReference type="GO" id="GO:0000166">
    <property type="term" value="F:nucleotide binding"/>
    <property type="evidence" value="ECO:0007669"/>
    <property type="project" value="UniProtKB-KW"/>
</dbReference>
<dbReference type="GO" id="GO:0110001">
    <property type="term" value="C:toxin-antitoxin complex"/>
    <property type="evidence" value="ECO:0007669"/>
    <property type="project" value="InterPro"/>
</dbReference>
<evidence type="ECO:0000313" key="6">
    <source>
        <dbReference type="EMBL" id="PRY31091.1"/>
    </source>
</evidence>
<evidence type="ECO:0000256" key="1">
    <source>
        <dbReference type="ARBA" id="ARBA00022553"/>
    </source>
</evidence>
<keyword evidence="2" id="KW-1277">Toxin-antitoxin system</keyword>
<keyword evidence="3" id="KW-0540">Nuclease</keyword>
<keyword evidence="1" id="KW-0597">Phosphoprotein</keyword>
<dbReference type="InterPro" id="IPR051813">
    <property type="entry name" value="HepT_RNase_toxin"/>
</dbReference>
<dbReference type="Proteomes" id="UP000238375">
    <property type="component" value="Unassembled WGS sequence"/>
</dbReference>
<dbReference type="AlphaFoldDB" id="A0A2T0SCI9"/>
<evidence type="ECO:0000256" key="5">
    <source>
        <dbReference type="ARBA" id="ARBA00022801"/>
    </source>
</evidence>
<dbReference type="Pfam" id="PF01934">
    <property type="entry name" value="HepT-like"/>
    <property type="match status" value="1"/>
</dbReference>
<dbReference type="EMBL" id="PVTE01000023">
    <property type="protein sequence ID" value="PRY31091.1"/>
    <property type="molecule type" value="Genomic_DNA"/>
</dbReference>
<dbReference type="GO" id="GO:0016787">
    <property type="term" value="F:hydrolase activity"/>
    <property type="evidence" value="ECO:0007669"/>
    <property type="project" value="UniProtKB-KW"/>
</dbReference>
<evidence type="ECO:0000256" key="2">
    <source>
        <dbReference type="ARBA" id="ARBA00022649"/>
    </source>
</evidence>
<evidence type="ECO:0000256" key="3">
    <source>
        <dbReference type="ARBA" id="ARBA00022722"/>
    </source>
</evidence>
<accession>A0A2T0SCI9</accession>